<dbReference type="InterPro" id="IPR050320">
    <property type="entry name" value="N5-glutamine_MTase"/>
</dbReference>
<comment type="catalytic activity">
    <reaction evidence="4 5">
        <text>L-glutaminyl-[peptide chain release factor] + S-adenosyl-L-methionine = N(5)-methyl-L-glutaminyl-[peptide chain release factor] + S-adenosyl-L-homocysteine + H(+)</text>
        <dbReference type="Rhea" id="RHEA:42896"/>
        <dbReference type="Rhea" id="RHEA-COMP:10271"/>
        <dbReference type="Rhea" id="RHEA-COMP:10272"/>
        <dbReference type="ChEBI" id="CHEBI:15378"/>
        <dbReference type="ChEBI" id="CHEBI:30011"/>
        <dbReference type="ChEBI" id="CHEBI:57856"/>
        <dbReference type="ChEBI" id="CHEBI:59789"/>
        <dbReference type="ChEBI" id="CHEBI:61891"/>
        <dbReference type="EC" id="2.1.1.297"/>
    </reaction>
</comment>
<dbReference type="InterPro" id="IPR029063">
    <property type="entry name" value="SAM-dependent_MTases_sf"/>
</dbReference>
<evidence type="ECO:0000256" key="5">
    <source>
        <dbReference type="HAMAP-Rule" id="MF_02126"/>
    </source>
</evidence>
<feature type="binding site" evidence="5">
    <location>
        <position position="192"/>
    </location>
    <ligand>
        <name>S-adenosyl-L-methionine</name>
        <dbReference type="ChEBI" id="CHEBI:59789"/>
    </ligand>
</feature>
<accession>A0A9D9HZI3</accession>
<dbReference type="GO" id="GO:0032259">
    <property type="term" value="P:methylation"/>
    <property type="evidence" value="ECO:0007669"/>
    <property type="project" value="UniProtKB-KW"/>
</dbReference>
<dbReference type="EC" id="2.1.1.297" evidence="5"/>
<dbReference type="InterPro" id="IPR007848">
    <property type="entry name" value="Small_mtfrase_dom"/>
</dbReference>
<feature type="binding site" evidence="5">
    <location>
        <position position="141"/>
    </location>
    <ligand>
        <name>S-adenosyl-L-methionine</name>
        <dbReference type="ChEBI" id="CHEBI:59789"/>
    </ligand>
</feature>
<organism evidence="8 9">
    <name type="scientific">Candidatus Scybalomonas excrementavium</name>
    <dbReference type="NCBI Taxonomy" id="2840943"/>
    <lineage>
        <taxon>Bacteria</taxon>
        <taxon>Bacillati</taxon>
        <taxon>Bacillota</taxon>
        <taxon>Clostridia</taxon>
        <taxon>Lachnospirales</taxon>
        <taxon>Lachnospiraceae</taxon>
        <taxon>Lachnospiraceae incertae sedis</taxon>
        <taxon>Candidatus Scybalomonas</taxon>
    </lineage>
</organism>
<feature type="binding site" evidence="5">
    <location>
        <begin position="192"/>
        <end position="195"/>
    </location>
    <ligand>
        <name>substrate</name>
    </ligand>
</feature>
<dbReference type="NCBIfam" id="TIGR03534">
    <property type="entry name" value="RF_mod_PrmC"/>
    <property type="match status" value="1"/>
</dbReference>
<comment type="function">
    <text evidence="5">Methylates the class 1 translation termination release factors RF1/PrfA and RF2/PrfB on the glutamine residue of the universally conserved GGQ motif.</text>
</comment>
<comment type="similarity">
    <text evidence="5">Belongs to the protein N5-glutamine methyltransferase family. PrmC subfamily.</text>
</comment>
<gene>
    <name evidence="5 8" type="primary">prmC</name>
    <name evidence="8" type="ORF">IAC13_00765</name>
</gene>
<dbReference type="Pfam" id="PF05175">
    <property type="entry name" value="MTS"/>
    <property type="match status" value="1"/>
</dbReference>
<dbReference type="InterPro" id="IPR002052">
    <property type="entry name" value="DNA_methylase_N6_adenine_CS"/>
</dbReference>
<dbReference type="SUPFAM" id="SSF53335">
    <property type="entry name" value="S-adenosyl-L-methionine-dependent methyltransferases"/>
    <property type="match status" value="1"/>
</dbReference>
<evidence type="ECO:0000313" key="9">
    <source>
        <dbReference type="Proteomes" id="UP000823618"/>
    </source>
</evidence>
<dbReference type="NCBIfam" id="TIGR00536">
    <property type="entry name" value="hemK_fam"/>
    <property type="match status" value="1"/>
</dbReference>
<name>A0A9D9HZI3_9FIRM</name>
<evidence type="ECO:0000256" key="4">
    <source>
        <dbReference type="ARBA" id="ARBA00048391"/>
    </source>
</evidence>
<sequence length="292" mass="33658">MTAKELVTWGTKQLEQRGILDAALDAWYLFEFVTGLTRMDYMLSMDEVVEEEQRNQYENLIHKRSEHIPLQHLTKTQAFMGYEFYVNEHVLIPRQDTETVLEEVLDKVKCANTILDLCTGSGCIGISLALLGQYEDVYVSDLSKEALLVTKKNADTLFEKEKPKMKEHFHILQGNLFESVPEGITFDFIVSNPPYIPTAVCETLMEEVRDHEPRMALDGEEDGLSFYRKIVKEARNYLKKGGWLFFEIGHDQGEALLDIFATYEEYTNATIKKDLAGLDRIAFAQYNQEEIE</sequence>
<evidence type="ECO:0000256" key="2">
    <source>
        <dbReference type="ARBA" id="ARBA00022679"/>
    </source>
</evidence>
<evidence type="ECO:0000259" key="7">
    <source>
        <dbReference type="Pfam" id="PF17827"/>
    </source>
</evidence>
<comment type="caution">
    <text evidence="5">Lacks conserved residue(s) required for the propagation of feature annotation.</text>
</comment>
<dbReference type="PROSITE" id="PS00092">
    <property type="entry name" value="N6_MTASE"/>
    <property type="match status" value="1"/>
</dbReference>
<dbReference type="EMBL" id="JADIML010000022">
    <property type="protein sequence ID" value="MBO8462444.1"/>
    <property type="molecule type" value="Genomic_DNA"/>
</dbReference>
<reference evidence="8" key="2">
    <citation type="journal article" date="2021" name="PeerJ">
        <title>Extensive microbial diversity within the chicken gut microbiome revealed by metagenomics and culture.</title>
        <authorList>
            <person name="Gilroy R."/>
            <person name="Ravi A."/>
            <person name="Getino M."/>
            <person name="Pursley I."/>
            <person name="Horton D.L."/>
            <person name="Alikhan N.F."/>
            <person name="Baker D."/>
            <person name="Gharbi K."/>
            <person name="Hall N."/>
            <person name="Watson M."/>
            <person name="Adriaenssens E.M."/>
            <person name="Foster-Nyarko E."/>
            <person name="Jarju S."/>
            <person name="Secka A."/>
            <person name="Antonio M."/>
            <person name="Oren A."/>
            <person name="Chaudhuri R.R."/>
            <person name="La Ragione R."/>
            <person name="Hildebrand F."/>
            <person name="Pallen M.J."/>
        </authorList>
    </citation>
    <scope>NUCLEOTIDE SEQUENCE</scope>
    <source>
        <strain evidence="8">E3-2379</strain>
    </source>
</reference>
<evidence type="ECO:0000256" key="1">
    <source>
        <dbReference type="ARBA" id="ARBA00022603"/>
    </source>
</evidence>
<keyword evidence="2 5" id="KW-0808">Transferase</keyword>
<keyword evidence="1 5" id="KW-0489">Methyltransferase</keyword>
<dbReference type="Gene3D" id="3.40.50.150">
    <property type="entry name" value="Vaccinia Virus protein VP39"/>
    <property type="match status" value="1"/>
</dbReference>
<comment type="caution">
    <text evidence="8">The sequence shown here is derived from an EMBL/GenBank/DDBJ whole genome shotgun (WGS) entry which is preliminary data.</text>
</comment>
<protein>
    <recommendedName>
        <fullName evidence="5">Release factor glutamine methyltransferase</fullName>
        <shortName evidence="5">RF MTase</shortName>
        <ecNumber evidence="5">2.1.1.297</ecNumber>
    </recommendedName>
    <alternativeName>
        <fullName evidence="5">N5-glutamine methyltransferase PrmC</fullName>
    </alternativeName>
    <alternativeName>
        <fullName evidence="5">Protein-(glutamine-N5) MTase PrmC</fullName>
    </alternativeName>
    <alternativeName>
        <fullName evidence="5">Protein-glutamine N-methyltransferase PrmC</fullName>
    </alternativeName>
</protein>
<evidence type="ECO:0000259" key="6">
    <source>
        <dbReference type="Pfam" id="PF05175"/>
    </source>
</evidence>
<dbReference type="AlphaFoldDB" id="A0A9D9HZI3"/>
<dbReference type="Proteomes" id="UP000823618">
    <property type="component" value="Unassembled WGS sequence"/>
</dbReference>
<feature type="domain" description="Methyltransferase small" evidence="6">
    <location>
        <begin position="100"/>
        <end position="195"/>
    </location>
</feature>
<evidence type="ECO:0000313" key="8">
    <source>
        <dbReference type="EMBL" id="MBO8462444.1"/>
    </source>
</evidence>
<dbReference type="GO" id="GO:0003676">
    <property type="term" value="F:nucleic acid binding"/>
    <property type="evidence" value="ECO:0007669"/>
    <property type="project" value="InterPro"/>
</dbReference>
<dbReference type="Pfam" id="PF17827">
    <property type="entry name" value="PrmC_N"/>
    <property type="match status" value="1"/>
</dbReference>
<dbReference type="PANTHER" id="PTHR18895:SF74">
    <property type="entry name" value="MTRF1L RELEASE FACTOR GLUTAMINE METHYLTRANSFERASE"/>
    <property type="match status" value="1"/>
</dbReference>
<keyword evidence="3 5" id="KW-0949">S-adenosyl-L-methionine</keyword>
<dbReference type="HAMAP" id="MF_02126">
    <property type="entry name" value="RF_methyltr_PrmC"/>
    <property type="match status" value="1"/>
</dbReference>
<dbReference type="InterPro" id="IPR019874">
    <property type="entry name" value="RF_methyltr_PrmC"/>
</dbReference>
<dbReference type="PANTHER" id="PTHR18895">
    <property type="entry name" value="HEMK METHYLTRANSFERASE"/>
    <property type="match status" value="1"/>
</dbReference>
<dbReference type="InterPro" id="IPR040758">
    <property type="entry name" value="PrmC_N"/>
</dbReference>
<reference evidence="8" key="1">
    <citation type="submission" date="2020-10" db="EMBL/GenBank/DDBJ databases">
        <authorList>
            <person name="Gilroy R."/>
        </authorList>
    </citation>
    <scope>NUCLEOTIDE SEQUENCE</scope>
    <source>
        <strain evidence="8">E3-2379</strain>
    </source>
</reference>
<dbReference type="GO" id="GO:0102559">
    <property type="term" value="F:peptide chain release factor N(5)-glutamine methyltransferase activity"/>
    <property type="evidence" value="ECO:0007669"/>
    <property type="project" value="UniProtKB-EC"/>
</dbReference>
<dbReference type="Gene3D" id="1.10.8.10">
    <property type="entry name" value="DNA helicase RuvA subunit, C-terminal domain"/>
    <property type="match status" value="1"/>
</dbReference>
<proteinExistence type="inferred from homology"/>
<feature type="domain" description="Release factor glutamine methyltransferase N-terminal" evidence="7">
    <location>
        <begin position="5"/>
        <end position="74"/>
    </location>
</feature>
<dbReference type="InterPro" id="IPR004556">
    <property type="entry name" value="HemK-like"/>
</dbReference>
<evidence type="ECO:0000256" key="3">
    <source>
        <dbReference type="ARBA" id="ARBA00022691"/>
    </source>
</evidence>
<dbReference type="CDD" id="cd02440">
    <property type="entry name" value="AdoMet_MTases"/>
    <property type="match status" value="1"/>
</dbReference>